<keyword evidence="4" id="KW-1185">Reference proteome</keyword>
<dbReference type="SUPFAM" id="SSF51735">
    <property type="entry name" value="NAD(P)-binding Rossmann-fold domains"/>
    <property type="match status" value="1"/>
</dbReference>
<accession>A0A8J3MYP3</accession>
<dbReference type="PANTHER" id="PTHR43639">
    <property type="entry name" value="OXIDOREDUCTASE, SHORT-CHAIN DEHYDROGENASE/REDUCTASE FAMILY (AFU_ORTHOLOGUE AFUA_5G02870)"/>
    <property type="match status" value="1"/>
</dbReference>
<name>A0A8J3MYP3_9CHLR</name>
<sequence length="254" mass="27361">MEPSHRIALITGGSRGIGAATTIALAERGFDVVLTYRNKVARAEEVIAEATLRDVRTLAIRSDITRQNERDQLFAMVRAWGGRLDVLVLNASGGLERDLLAVDPAYPMHINRDAQVELLNAALPLMHPGSVVAFITSHWAHLYGQVDQIPTYAPVAESKYAGEQALRARLPELDKRGIRLVVITGDLIEGTITPKLLERAEPGLTGQRQASVGKLPTAEEMGEAIAAAAVDNTLPSGHTVVIGASLDQMLHNKS</sequence>
<dbReference type="PANTHER" id="PTHR43639:SF1">
    <property type="entry name" value="SHORT-CHAIN DEHYDROGENASE_REDUCTASE FAMILY PROTEIN"/>
    <property type="match status" value="1"/>
</dbReference>
<evidence type="ECO:0000256" key="1">
    <source>
        <dbReference type="ARBA" id="ARBA00006484"/>
    </source>
</evidence>
<keyword evidence="2" id="KW-0560">Oxidoreductase</keyword>
<proteinExistence type="inferred from homology"/>
<dbReference type="PRINTS" id="PR00081">
    <property type="entry name" value="GDHRDH"/>
</dbReference>
<dbReference type="RefSeq" id="WP_220203117.1">
    <property type="nucleotide sequence ID" value="NZ_BNJK01000001.1"/>
</dbReference>
<comment type="similarity">
    <text evidence="1">Belongs to the short-chain dehydrogenases/reductases (SDR) family.</text>
</comment>
<dbReference type="Gene3D" id="3.40.50.720">
    <property type="entry name" value="NAD(P)-binding Rossmann-like Domain"/>
    <property type="match status" value="1"/>
</dbReference>
<organism evidence="3 4">
    <name type="scientific">Reticulibacter mediterranei</name>
    <dbReference type="NCBI Taxonomy" id="2778369"/>
    <lineage>
        <taxon>Bacteria</taxon>
        <taxon>Bacillati</taxon>
        <taxon>Chloroflexota</taxon>
        <taxon>Ktedonobacteria</taxon>
        <taxon>Ktedonobacterales</taxon>
        <taxon>Reticulibacteraceae</taxon>
        <taxon>Reticulibacter</taxon>
    </lineage>
</organism>
<dbReference type="CDD" id="cd05233">
    <property type="entry name" value="SDR_c"/>
    <property type="match status" value="1"/>
</dbReference>
<dbReference type="AlphaFoldDB" id="A0A8J3MYP3"/>
<dbReference type="GO" id="GO:0016491">
    <property type="term" value="F:oxidoreductase activity"/>
    <property type="evidence" value="ECO:0007669"/>
    <property type="project" value="UniProtKB-KW"/>
</dbReference>
<dbReference type="EMBL" id="BNJK01000001">
    <property type="protein sequence ID" value="GHO92274.1"/>
    <property type="molecule type" value="Genomic_DNA"/>
</dbReference>
<protein>
    <submittedName>
        <fullName evidence="3">Short chain dehydrogenase</fullName>
    </submittedName>
</protein>
<evidence type="ECO:0000313" key="4">
    <source>
        <dbReference type="Proteomes" id="UP000597444"/>
    </source>
</evidence>
<evidence type="ECO:0000256" key="2">
    <source>
        <dbReference type="ARBA" id="ARBA00023002"/>
    </source>
</evidence>
<evidence type="ECO:0000313" key="3">
    <source>
        <dbReference type="EMBL" id="GHO92274.1"/>
    </source>
</evidence>
<dbReference type="InterPro" id="IPR036291">
    <property type="entry name" value="NAD(P)-bd_dom_sf"/>
</dbReference>
<reference evidence="3" key="1">
    <citation type="submission" date="2020-10" db="EMBL/GenBank/DDBJ databases">
        <title>Taxonomic study of unclassified bacteria belonging to the class Ktedonobacteria.</title>
        <authorList>
            <person name="Yabe S."/>
            <person name="Wang C.M."/>
            <person name="Zheng Y."/>
            <person name="Sakai Y."/>
            <person name="Cavaletti L."/>
            <person name="Monciardini P."/>
            <person name="Donadio S."/>
        </authorList>
    </citation>
    <scope>NUCLEOTIDE SEQUENCE</scope>
    <source>
        <strain evidence="3">ID150040</strain>
    </source>
</reference>
<dbReference type="InterPro" id="IPR002347">
    <property type="entry name" value="SDR_fam"/>
</dbReference>
<dbReference type="Proteomes" id="UP000597444">
    <property type="component" value="Unassembled WGS sequence"/>
</dbReference>
<comment type="caution">
    <text evidence="3">The sequence shown here is derived from an EMBL/GenBank/DDBJ whole genome shotgun (WGS) entry which is preliminary data.</text>
</comment>
<dbReference type="Pfam" id="PF00106">
    <property type="entry name" value="adh_short"/>
    <property type="match status" value="1"/>
</dbReference>
<gene>
    <name evidence="3" type="ORF">KSF_023220</name>
</gene>
<dbReference type="NCBIfam" id="NF005868">
    <property type="entry name" value="PRK07806.1"/>
    <property type="match status" value="1"/>
</dbReference>